<gene>
    <name evidence="3" type="ORF">C8A03DRAFT_38597</name>
</gene>
<dbReference type="Gene3D" id="2.160.20.10">
    <property type="entry name" value="Single-stranded right-handed beta-helix, Pectin lyase-like"/>
    <property type="match status" value="2"/>
</dbReference>
<proteinExistence type="predicted"/>
<sequence>MKGALALFLTAASVAWGAFWMEDIHRQGIAPFNPKNDYQIFRNVKQWGAKGDGVTDDTAAINAAISTGRCGGHGCVGSTITPAIVYFPGGTYIITTPIVGFYYTQIIGDPIDMPIIKGSPVFPTQAIALLDADPYLDDGALNFKATDVFFRQIRNLVFDTTDIRGTATAIHWPSSQATMIQNCVFLLSSLPDDAHVGIFMEEGSGGMMTDLVFHGGKIGARFGNQQYTMRNLSFYGSDTAIQQIWNWGWTYKSLKIVGCRVGINMSSSEVGSVTLLDSSFENVNTALITGKTPGNATGLGSLVIQNVMYTNVPTVLQGANGEPLLLGDPHGPVYDGGYARGNIYAPRGPSLLEGRDFAFSQPPTLKLGNCYYERSKPQYEDYPASAFISARDHHATSDGKTDDTDSLNALFQQAANSTSIAFLDAGYYKVTDTIYIPPNTRIVGEGLAAVIMGAGEKFSDPSNPRPVVQVGRPGEVGFVEMSDVIVSTQGPTAGAILIEYNLNTLAVESMCSPGSPPSGLWDVHVRVGGFAGSHLQAAECPTTPHQPNYVNPACIAGYMSMHITPSARNLYMENNWIWVADHDIDDQSSTQVSVFVARGLLVEGSRIWLVGSSVEHHTLYQYQLVDASDLWMGQIQTETPYYQPNPPAPYPFIQPNTTLHDPNFAADCPAGVSNAPLSLAGNPPCAMAWGLRIINSQNVVVFGAGLYSFFNTYNTSCSTAASGENCQARIFWVGKNESELLIGNGTTAGAAEVTGAFGVELYNLVTIGSVSMITEGGFDTALWDQNRATFASTLAVFRSQG</sequence>
<feature type="signal peptide" evidence="1">
    <location>
        <begin position="1"/>
        <end position="17"/>
    </location>
</feature>
<reference evidence="3" key="2">
    <citation type="submission" date="2023-05" db="EMBL/GenBank/DDBJ databases">
        <authorList>
            <consortium name="Lawrence Berkeley National Laboratory"/>
            <person name="Steindorff A."/>
            <person name="Hensen N."/>
            <person name="Bonometti L."/>
            <person name="Westerberg I."/>
            <person name="Brannstrom I.O."/>
            <person name="Guillou S."/>
            <person name="Cros-Aarteil S."/>
            <person name="Calhoun S."/>
            <person name="Haridas S."/>
            <person name="Kuo A."/>
            <person name="Mondo S."/>
            <person name="Pangilinan J."/>
            <person name="Riley R."/>
            <person name="Labutti K."/>
            <person name="Andreopoulos B."/>
            <person name="Lipzen A."/>
            <person name="Chen C."/>
            <person name="Yanf M."/>
            <person name="Daum C."/>
            <person name="Ng V."/>
            <person name="Clum A."/>
            <person name="Ohm R."/>
            <person name="Martin F."/>
            <person name="Silar P."/>
            <person name="Natvig D."/>
            <person name="Lalanne C."/>
            <person name="Gautier V."/>
            <person name="Ament-Velasquez S.L."/>
            <person name="Kruys A."/>
            <person name="Hutchinson M.I."/>
            <person name="Powell A.J."/>
            <person name="Barry K."/>
            <person name="Miller A.N."/>
            <person name="Grigoriev I.V."/>
            <person name="Debuchy R."/>
            <person name="Gladieux P."/>
            <person name="Thoren M.H."/>
            <person name="Johannesson H."/>
        </authorList>
    </citation>
    <scope>NUCLEOTIDE SEQUENCE</scope>
    <source>
        <strain evidence="3">CBS 532.94</strain>
    </source>
</reference>
<dbReference type="GO" id="GO:0004650">
    <property type="term" value="F:polygalacturonase activity"/>
    <property type="evidence" value="ECO:0007669"/>
    <property type="project" value="InterPro"/>
</dbReference>
<comment type="caution">
    <text evidence="3">The sequence shown here is derived from an EMBL/GenBank/DDBJ whole genome shotgun (WGS) entry which is preliminary data.</text>
</comment>
<dbReference type="CDD" id="cd23668">
    <property type="entry name" value="GH55_beta13glucanase-like"/>
    <property type="match status" value="1"/>
</dbReference>
<evidence type="ECO:0000313" key="4">
    <source>
        <dbReference type="Proteomes" id="UP001303760"/>
    </source>
</evidence>
<dbReference type="EMBL" id="MU860500">
    <property type="protein sequence ID" value="KAK4233675.1"/>
    <property type="molecule type" value="Genomic_DNA"/>
</dbReference>
<dbReference type="InterPro" id="IPR039279">
    <property type="entry name" value="QRT3-like"/>
</dbReference>
<dbReference type="InterPro" id="IPR024535">
    <property type="entry name" value="RHGA/B-epi-like_pectate_lyase"/>
</dbReference>
<feature type="domain" description="Rhamnogalacturonase A/B/Epimerase-like pectate lyase" evidence="2">
    <location>
        <begin position="41"/>
        <end position="264"/>
    </location>
</feature>
<dbReference type="Pfam" id="PF12708">
    <property type="entry name" value="Pect-lyase_RHGA_epim"/>
    <property type="match status" value="2"/>
</dbReference>
<evidence type="ECO:0000256" key="1">
    <source>
        <dbReference type="SAM" id="SignalP"/>
    </source>
</evidence>
<feature type="chain" id="PRO_5043033454" description="Rhamnogalacturonase A/B/Epimerase-like pectate lyase domain-containing protein" evidence="1">
    <location>
        <begin position="18"/>
        <end position="801"/>
    </location>
</feature>
<organism evidence="3 4">
    <name type="scientific">Achaetomium macrosporum</name>
    <dbReference type="NCBI Taxonomy" id="79813"/>
    <lineage>
        <taxon>Eukaryota</taxon>
        <taxon>Fungi</taxon>
        <taxon>Dikarya</taxon>
        <taxon>Ascomycota</taxon>
        <taxon>Pezizomycotina</taxon>
        <taxon>Sordariomycetes</taxon>
        <taxon>Sordariomycetidae</taxon>
        <taxon>Sordariales</taxon>
        <taxon>Chaetomiaceae</taxon>
        <taxon>Achaetomium</taxon>
    </lineage>
</organism>
<accession>A0AAN7HA40</accession>
<dbReference type="AlphaFoldDB" id="A0AAN7HA40"/>
<keyword evidence="4" id="KW-1185">Reference proteome</keyword>
<dbReference type="PANTHER" id="PTHR33928:SF2">
    <property type="entry name" value="PECTATE LYASE SUPERFAMILY PROTEIN DOMAIN-CONTAINING PROTEIN-RELATED"/>
    <property type="match status" value="1"/>
</dbReference>
<dbReference type="SUPFAM" id="SSF51126">
    <property type="entry name" value="Pectin lyase-like"/>
    <property type="match status" value="2"/>
</dbReference>
<evidence type="ECO:0000313" key="3">
    <source>
        <dbReference type="EMBL" id="KAK4233675.1"/>
    </source>
</evidence>
<dbReference type="InterPro" id="IPR011050">
    <property type="entry name" value="Pectin_lyase_fold/virulence"/>
</dbReference>
<dbReference type="Proteomes" id="UP001303760">
    <property type="component" value="Unassembled WGS sequence"/>
</dbReference>
<name>A0AAN7HA40_9PEZI</name>
<protein>
    <recommendedName>
        <fullName evidence="2">Rhamnogalacturonase A/B/Epimerase-like pectate lyase domain-containing protein</fullName>
    </recommendedName>
</protein>
<evidence type="ECO:0000259" key="2">
    <source>
        <dbReference type="Pfam" id="PF12708"/>
    </source>
</evidence>
<dbReference type="InterPro" id="IPR012334">
    <property type="entry name" value="Pectin_lyas_fold"/>
</dbReference>
<feature type="domain" description="Rhamnogalacturonase A/B/Epimerase-like pectate lyase" evidence="2">
    <location>
        <begin position="387"/>
        <end position="455"/>
    </location>
</feature>
<dbReference type="PANTHER" id="PTHR33928">
    <property type="entry name" value="POLYGALACTURONASE QRT3"/>
    <property type="match status" value="1"/>
</dbReference>
<keyword evidence="1" id="KW-0732">Signal</keyword>
<reference evidence="3" key="1">
    <citation type="journal article" date="2023" name="Mol. Phylogenet. Evol.">
        <title>Genome-scale phylogeny and comparative genomics of the fungal order Sordariales.</title>
        <authorList>
            <person name="Hensen N."/>
            <person name="Bonometti L."/>
            <person name="Westerberg I."/>
            <person name="Brannstrom I.O."/>
            <person name="Guillou S."/>
            <person name="Cros-Aarteil S."/>
            <person name="Calhoun S."/>
            <person name="Haridas S."/>
            <person name="Kuo A."/>
            <person name="Mondo S."/>
            <person name="Pangilinan J."/>
            <person name="Riley R."/>
            <person name="LaButti K."/>
            <person name="Andreopoulos B."/>
            <person name="Lipzen A."/>
            <person name="Chen C."/>
            <person name="Yan M."/>
            <person name="Daum C."/>
            <person name="Ng V."/>
            <person name="Clum A."/>
            <person name="Steindorff A."/>
            <person name="Ohm R.A."/>
            <person name="Martin F."/>
            <person name="Silar P."/>
            <person name="Natvig D.O."/>
            <person name="Lalanne C."/>
            <person name="Gautier V."/>
            <person name="Ament-Velasquez S.L."/>
            <person name="Kruys A."/>
            <person name="Hutchinson M.I."/>
            <person name="Powell A.J."/>
            <person name="Barry K."/>
            <person name="Miller A.N."/>
            <person name="Grigoriev I.V."/>
            <person name="Debuchy R."/>
            <person name="Gladieux P."/>
            <person name="Hiltunen Thoren M."/>
            <person name="Johannesson H."/>
        </authorList>
    </citation>
    <scope>NUCLEOTIDE SEQUENCE</scope>
    <source>
        <strain evidence="3">CBS 532.94</strain>
    </source>
</reference>